<evidence type="ECO:0000313" key="2">
    <source>
        <dbReference type="EMBL" id="TPX50512.1"/>
    </source>
</evidence>
<feature type="chain" id="PRO_5021266469" evidence="1">
    <location>
        <begin position="26"/>
        <end position="99"/>
    </location>
</feature>
<dbReference type="Proteomes" id="UP000317494">
    <property type="component" value="Unassembled WGS sequence"/>
</dbReference>
<evidence type="ECO:0000256" key="1">
    <source>
        <dbReference type="SAM" id="SignalP"/>
    </source>
</evidence>
<organism evidence="2 3">
    <name type="scientific">Synchytrium endobioticum</name>
    <dbReference type="NCBI Taxonomy" id="286115"/>
    <lineage>
        <taxon>Eukaryota</taxon>
        <taxon>Fungi</taxon>
        <taxon>Fungi incertae sedis</taxon>
        <taxon>Chytridiomycota</taxon>
        <taxon>Chytridiomycota incertae sedis</taxon>
        <taxon>Chytridiomycetes</taxon>
        <taxon>Synchytriales</taxon>
        <taxon>Synchytriaceae</taxon>
        <taxon>Synchytrium</taxon>
    </lineage>
</organism>
<keyword evidence="1" id="KW-0732">Signal</keyword>
<protein>
    <submittedName>
        <fullName evidence="2">Uncharacterized protein</fullName>
    </submittedName>
</protein>
<dbReference type="AlphaFoldDB" id="A0A507DFT2"/>
<name>A0A507DFT2_9FUNG</name>
<reference evidence="2 3" key="1">
    <citation type="journal article" date="2019" name="Sci. Rep.">
        <title>Comparative genomics of chytrid fungi reveal insights into the obligate biotrophic and pathogenic lifestyle of Synchytrium endobioticum.</title>
        <authorList>
            <person name="van de Vossenberg B.T.L.H."/>
            <person name="Warris S."/>
            <person name="Nguyen H.D.T."/>
            <person name="van Gent-Pelzer M.P.E."/>
            <person name="Joly D.L."/>
            <person name="van de Geest H.C."/>
            <person name="Bonants P.J.M."/>
            <person name="Smith D.S."/>
            <person name="Levesque C.A."/>
            <person name="van der Lee T.A.J."/>
        </authorList>
    </citation>
    <scope>NUCLEOTIDE SEQUENCE [LARGE SCALE GENOMIC DNA]</scope>
    <source>
        <strain evidence="2 3">MB42</strain>
    </source>
</reference>
<proteinExistence type="predicted"/>
<gene>
    <name evidence="2" type="ORF">SeMB42_g02222</name>
</gene>
<accession>A0A507DFT2</accession>
<keyword evidence="3" id="KW-1185">Reference proteome</keyword>
<dbReference type="EMBL" id="QEAN01000066">
    <property type="protein sequence ID" value="TPX50512.1"/>
    <property type="molecule type" value="Genomic_DNA"/>
</dbReference>
<evidence type="ECO:0000313" key="3">
    <source>
        <dbReference type="Proteomes" id="UP000317494"/>
    </source>
</evidence>
<comment type="caution">
    <text evidence="2">The sequence shown here is derived from an EMBL/GenBank/DDBJ whole genome shotgun (WGS) entry which is preliminary data.</text>
</comment>
<sequence length="99" mass="10584">MVTMRCTVATLLIMASIIMASKVLSSPTPMDPEEPKIVKVTNPTPSTAVYQIENGPVTIVTQGTQTAGAPAYPANSVQVNEYISFEVVRDSPRCKCAIL</sequence>
<dbReference type="VEuPathDB" id="FungiDB:SeMB42_g02222"/>
<feature type="signal peptide" evidence="1">
    <location>
        <begin position="1"/>
        <end position="25"/>
    </location>
</feature>